<dbReference type="Proteomes" id="UP000680348">
    <property type="component" value="Unassembled WGS sequence"/>
</dbReference>
<evidence type="ECO:0000313" key="1">
    <source>
        <dbReference type="EMBL" id="MBS3650230.1"/>
    </source>
</evidence>
<keyword evidence="2" id="KW-1185">Reference proteome</keyword>
<dbReference type="AlphaFoldDB" id="A0A942E369"/>
<organism evidence="1 2">
    <name type="scientific">Pseudaminobacter soli</name>
    <name type="common">ex Zhang et al. 2022</name>
    <dbReference type="NCBI Taxonomy" id="2831468"/>
    <lineage>
        <taxon>Bacteria</taxon>
        <taxon>Pseudomonadati</taxon>
        <taxon>Pseudomonadota</taxon>
        <taxon>Alphaproteobacteria</taxon>
        <taxon>Hyphomicrobiales</taxon>
        <taxon>Phyllobacteriaceae</taxon>
        <taxon>Pseudaminobacter</taxon>
    </lineage>
</organism>
<dbReference type="EMBL" id="JAGWCR010000008">
    <property type="protein sequence ID" value="MBS3650230.1"/>
    <property type="molecule type" value="Genomic_DNA"/>
</dbReference>
<reference evidence="1" key="1">
    <citation type="submission" date="2021-04" db="EMBL/GenBank/DDBJ databases">
        <title>Pseudaminobacter soli sp. nov., isolated from paddy soil contaminated by heavy metals.</title>
        <authorList>
            <person name="Zhang K."/>
        </authorList>
    </citation>
    <scope>NUCLEOTIDE SEQUENCE</scope>
    <source>
        <strain evidence="1">19-2017</strain>
    </source>
</reference>
<evidence type="ECO:0000313" key="2">
    <source>
        <dbReference type="Proteomes" id="UP000680348"/>
    </source>
</evidence>
<dbReference type="InterPro" id="IPR007332">
    <property type="entry name" value="DUF411"/>
</dbReference>
<comment type="caution">
    <text evidence="1">The sequence shown here is derived from an EMBL/GenBank/DDBJ whole genome shotgun (WGS) entry which is preliminary data.</text>
</comment>
<name>A0A942E369_9HYPH</name>
<dbReference type="PROSITE" id="PS51318">
    <property type="entry name" value="TAT"/>
    <property type="match status" value="1"/>
</dbReference>
<dbReference type="InterPro" id="IPR006311">
    <property type="entry name" value="TAT_signal"/>
</dbReference>
<accession>A0A942E369</accession>
<proteinExistence type="predicted"/>
<sequence>MRNNHAISRRALLVGAAAIPGLFSLTGLGRADALPLVTVTKDPNCGCCTGWAEHIRAAGFPLKVVESGDLDSLKQRLGVPSALYSCHTAEVGGYVIEGHVPVSALQRLLAERPSGTGLAVPGMPAGSPGMDFPGVTPEDYEVFLFGPSGQKTFARIRGAQEI</sequence>
<protein>
    <submittedName>
        <fullName evidence="1">DUF411 domain-containing protein</fullName>
    </submittedName>
</protein>
<dbReference type="Pfam" id="PF04214">
    <property type="entry name" value="DUF411"/>
    <property type="match status" value="1"/>
</dbReference>
<gene>
    <name evidence="1" type="ORF">KEU06_16575</name>
</gene>
<dbReference type="RefSeq" id="WP_188255778.1">
    <property type="nucleotide sequence ID" value="NZ_JABVCF010000008.1"/>
</dbReference>